<dbReference type="PANTHER" id="PTHR33744">
    <property type="entry name" value="CARBOHYDRATE DIACID REGULATOR"/>
    <property type="match status" value="1"/>
</dbReference>
<organism evidence="3 4">
    <name type="scientific">Humibacillus xanthopallidus</name>
    <dbReference type="NCBI Taxonomy" id="412689"/>
    <lineage>
        <taxon>Bacteria</taxon>
        <taxon>Bacillati</taxon>
        <taxon>Actinomycetota</taxon>
        <taxon>Actinomycetes</taxon>
        <taxon>Micrococcales</taxon>
        <taxon>Intrasporangiaceae</taxon>
        <taxon>Humibacillus</taxon>
    </lineage>
</organism>
<gene>
    <name evidence="3" type="ORF">FBY41_2189</name>
</gene>
<dbReference type="Proteomes" id="UP000316747">
    <property type="component" value="Unassembled WGS sequence"/>
</dbReference>
<dbReference type="InterPro" id="IPR058663">
    <property type="entry name" value="PucR-like_N"/>
</dbReference>
<feature type="domain" description="PucR C-terminal helix-turn-helix" evidence="1">
    <location>
        <begin position="347"/>
        <end position="404"/>
    </location>
</feature>
<dbReference type="Gene3D" id="1.10.10.2840">
    <property type="entry name" value="PucR C-terminal helix-turn-helix domain"/>
    <property type="match status" value="1"/>
</dbReference>
<dbReference type="AlphaFoldDB" id="A0A543HV47"/>
<sequence>MAAKVTSATVRGAAALQMDDAVLRVLRERLPAIATTTMAAVVDEVPDYAGALGGAAGDTIEKAVQMAIAGFLKLAGGGRDVDPSTPLGPTREGAYALGRGEARGGRSMDSLLAAYRVGARVSWRELARTAAEAGTPATTMAKFAELLFAYIDELSAASVAGHTDELTTSGRVRDRYRERLGQLLLSGAGADVLTAAAARAEWTPPTSLTAVLLPAAEARRALAPLSVDTLIVGEDLQGIEEVDPDHPLTLLLVPDADGPGRRHLLRALAGRHAVCGPPRPWIDARSSFDRAARALALHPVSRGGEPIDSERHLADLVLTADPTAVADLRGQVLEPLAELAPATRDRLAETLLSWLLHQGRREEVAAELHVHAQTVRYRMAQVRELFGDSLADPAVVRELVIALSAPSAAPATRR</sequence>
<dbReference type="InterPro" id="IPR025736">
    <property type="entry name" value="PucR_C-HTH_dom"/>
</dbReference>
<reference evidence="3 4" key="1">
    <citation type="submission" date="2019-06" db="EMBL/GenBank/DDBJ databases">
        <title>Genome sequencing of plant associated microbes to promote plant fitness in Sorghum bicolor and Oryza sativa.</title>
        <authorList>
            <person name="Coleman-Derr D."/>
        </authorList>
    </citation>
    <scope>NUCLEOTIDE SEQUENCE [LARGE SCALE GENOMIC DNA]</scope>
    <source>
        <strain evidence="3 4">KV-663</strain>
    </source>
</reference>
<protein>
    <submittedName>
        <fullName evidence="3">PucR-like helix-turn-helix protein</fullName>
    </submittedName>
</protein>
<keyword evidence="4" id="KW-1185">Reference proteome</keyword>
<evidence type="ECO:0000259" key="2">
    <source>
        <dbReference type="Pfam" id="PF25906"/>
    </source>
</evidence>
<dbReference type="Pfam" id="PF25906">
    <property type="entry name" value="PucR-like_N"/>
    <property type="match status" value="1"/>
</dbReference>
<dbReference type="InterPro" id="IPR051448">
    <property type="entry name" value="CdaR-like_regulators"/>
</dbReference>
<comment type="caution">
    <text evidence="3">The sequence shown here is derived from an EMBL/GenBank/DDBJ whole genome shotgun (WGS) entry which is preliminary data.</text>
</comment>
<feature type="domain" description="PucR-like N-terminal" evidence="2">
    <location>
        <begin position="24"/>
        <end position="185"/>
    </location>
</feature>
<dbReference type="Pfam" id="PF13556">
    <property type="entry name" value="HTH_30"/>
    <property type="match status" value="1"/>
</dbReference>
<dbReference type="PANTHER" id="PTHR33744:SF1">
    <property type="entry name" value="DNA-BINDING TRANSCRIPTIONAL ACTIVATOR ADER"/>
    <property type="match status" value="1"/>
</dbReference>
<evidence type="ECO:0000259" key="1">
    <source>
        <dbReference type="Pfam" id="PF13556"/>
    </source>
</evidence>
<proteinExistence type="predicted"/>
<name>A0A543HV47_9MICO</name>
<evidence type="ECO:0000313" key="3">
    <source>
        <dbReference type="EMBL" id="TQM62160.1"/>
    </source>
</evidence>
<dbReference type="InterPro" id="IPR042070">
    <property type="entry name" value="PucR_C-HTH_sf"/>
</dbReference>
<accession>A0A543HV47</accession>
<dbReference type="EMBL" id="VFPM01000002">
    <property type="protein sequence ID" value="TQM62160.1"/>
    <property type="molecule type" value="Genomic_DNA"/>
</dbReference>
<evidence type="ECO:0000313" key="4">
    <source>
        <dbReference type="Proteomes" id="UP000316747"/>
    </source>
</evidence>